<dbReference type="OrthoDB" id="5399305at2759"/>
<accession>A0A0D2CIA3</accession>
<dbReference type="HOGENOM" id="CLU_1085875_0_0_1"/>
<dbReference type="GeneID" id="27341759"/>
<dbReference type="VEuPathDB" id="FungiDB:PV07_02565"/>
<feature type="compositionally biased region" description="Polar residues" evidence="1">
    <location>
        <begin position="115"/>
        <end position="139"/>
    </location>
</feature>
<proteinExistence type="predicted"/>
<evidence type="ECO:0000313" key="2">
    <source>
        <dbReference type="EMBL" id="KIW30873.1"/>
    </source>
</evidence>
<evidence type="ECO:0000313" key="3">
    <source>
        <dbReference type="Proteomes" id="UP000054466"/>
    </source>
</evidence>
<sequence>MDRVIEIAGRLVDTQAPPAYPRALSHWETFSLFNHGADWGSGIPRPPRESFLFRSRTQGQKLPYKHIANRLDKTELACRVHWHHMTVGRKGHRAEEFDDDNISDNSDGSAPPTVPSASEFATHSGSNNAQQDASLSSAKSPAACTLPSFETFIRDTFHQRSTSSPGSLVGDVMGDGAKEIQLPNSNRSLRTLSGSWLGEPGATSTYLEPQARDPLNHFGVSRPPPDRQGNPSSLSPKPLPIRPADPSQIRGDRLRH</sequence>
<feature type="region of interest" description="Disordered" evidence="1">
    <location>
        <begin position="191"/>
        <end position="256"/>
    </location>
</feature>
<dbReference type="Proteomes" id="UP000054466">
    <property type="component" value="Unassembled WGS sequence"/>
</dbReference>
<gene>
    <name evidence="2" type="ORF">PV07_02565</name>
</gene>
<feature type="region of interest" description="Disordered" evidence="1">
    <location>
        <begin position="91"/>
        <end position="139"/>
    </location>
</feature>
<organism evidence="2 3">
    <name type="scientific">Cladophialophora immunda</name>
    <dbReference type="NCBI Taxonomy" id="569365"/>
    <lineage>
        <taxon>Eukaryota</taxon>
        <taxon>Fungi</taxon>
        <taxon>Dikarya</taxon>
        <taxon>Ascomycota</taxon>
        <taxon>Pezizomycotina</taxon>
        <taxon>Eurotiomycetes</taxon>
        <taxon>Chaetothyriomycetidae</taxon>
        <taxon>Chaetothyriales</taxon>
        <taxon>Herpotrichiellaceae</taxon>
        <taxon>Cladophialophora</taxon>
    </lineage>
</organism>
<dbReference type="AlphaFoldDB" id="A0A0D2CIA3"/>
<keyword evidence="3" id="KW-1185">Reference proteome</keyword>
<name>A0A0D2CIA3_9EURO</name>
<dbReference type="EMBL" id="KN847041">
    <property type="protein sequence ID" value="KIW30873.1"/>
    <property type="molecule type" value="Genomic_DNA"/>
</dbReference>
<dbReference type="RefSeq" id="XP_016251089.1">
    <property type="nucleotide sequence ID" value="XM_016389187.1"/>
</dbReference>
<protein>
    <submittedName>
        <fullName evidence="2">Uncharacterized protein</fullName>
    </submittedName>
</protein>
<evidence type="ECO:0000256" key="1">
    <source>
        <dbReference type="SAM" id="MobiDB-lite"/>
    </source>
</evidence>
<reference evidence="2 3" key="1">
    <citation type="submission" date="2015-01" db="EMBL/GenBank/DDBJ databases">
        <title>The Genome Sequence of Cladophialophora immunda CBS83496.</title>
        <authorList>
            <consortium name="The Broad Institute Genomics Platform"/>
            <person name="Cuomo C."/>
            <person name="de Hoog S."/>
            <person name="Gorbushina A."/>
            <person name="Stielow B."/>
            <person name="Teixiera M."/>
            <person name="Abouelleil A."/>
            <person name="Chapman S.B."/>
            <person name="Priest M."/>
            <person name="Young S.K."/>
            <person name="Wortman J."/>
            <person name="Nusbaum C."/>
            <person name="Birren B."/>
        </authorList>
    </citation>
    <scope>NUCLEOTIDE SEQUENCE [LARGE SCALE GENOMIC DNA]</scope>
    <source>
        <strain evidence="2 3">CBS 83496</strain>
    </source>
</reference>